<dbReference type="GO" id="GO:0004435">
    <property type="term" value="F:phosphatidylinositol-4,5-bisphosphate phospholipase C activity"/>
    <property type="evidence" value="ECO:0007669"/>
    <property type="project" value="InterPro"/>
</dbReference>
<dbReference type="SMR" id="A0A8I6Y4Y1"/>
<protein>
    <recommendedName>
        <fullName evidence="2">PI-PLC Y-box domain-containing protein</fullName>
    </recommendedName>
</protein>
<reference evidence="3" key="2">
    <citation type="submission" date="2020-10" db="EMBL/GenBank/DDBJ databases">
        <authorList>
            <person name="Scholz U."/>
            <person name="Mascher M."/>
            <person name="Fiebig A."/>
        </authorList>
    </citation>
    <scope>NUCLEOTIDE SEQUENCE [LARGE SCALE GENOMIC DNA]</scope>
    <source>
        <strain evidence="3">cv. Morex</strain>
    </source>
</reference>
<dbReference type="InterPro" id="IPR046761">
    <property type="entry name" value="Tab2-like_C"/>
</dbReference>
<dbReference type="GO" id="GO:0009658">
    <property type="term" value="P:chloroplast organization"/>
    <property type="evidence" value="ECO:0000318"/>
    <property type="project" value="GO_Central"/>
</dbReference>
<feature type="region of interest" description="Disordered" evidence="1">
    <location>
        <begin position="80"/>
        <end position="115"/>
    </location>
</feature>
<feature type="compositionally biased region" description="Acidic residues" evidence="1">
    <location>
        <begin position="100"/>
        <end position="115"/>
    </location>
</feature>
<evidence type="ECO:0000259" key="2">
    <source>
        <dbReference type="PROSITE" id="PS50008"/>
    </source>
</evidence>
<proteinExistence type="predicted"/>
<evidence type="ECO:0000256" key="1">
    <source>
        <dbReference type="SAM" id="MobiDB-lite"/>
    </source>
</evidence>
<dbReference type="InterPro" id="IPR001711">
    <property type="entry name" value="PLipase_C_Pinositol-sp_Y"/>
</dbReference>
<dbReference type="PANTHER" id="PTHR34556">
    <property type="match status" value="1"/>
</dbReference>
<dbReference type="Gramene" id="HORVU.MOREX.r2.6HG0491890.1">
    <property type="protein sequence ID" value="HORVU.MOREX.r2.6HG0491890.1"/>
    <property type="gene ID" value="HORVU.MOREX.r2.6HG0491890"/>
</dbReference>
<accession>A0A8I6Y4Y1</accession>
<dbReference type="Gramene" id="HORVU.MOREX.r3.6HG0593560.1">
    <property type="protein sequence ID" value="HORVU.MOREX.r3.6HG0593560.1"/>
    <property type="gene ID" value="HORVU.MOREX.r3.6HG0593560"/>
</dbReference>
<reference evidence="3" key="3">
    <citation type="submission" date="2022-01" db="UniProtKB">
        <authorList>
            <consortium name="EnsemblPlants"/>
        </authorList>
    </citation>
    <scope>IDENTIFICATION</scope>
    <source>
        <strain evidence="3">subsp. vulgare</strain>
    </source>
</reference>
<dbReference type="GO" id="GO:0035556">
    <property type="term" value="P:intracellular signal transduction"/>
    <property type="evidence" value="ECO:0007669"/>
    <property type="project" value="InterPro"/>
</dbReference>
<dbReference type="Pfam" id="PF20429">
    <property type="entry name" value="Tab2-like_C"/>
    <property type="match status" value="1"/>
</dbReference>
<dbReference type="GeneID" id="123402141"/>
<dbReference type="Proteomes" id="UP000011116">
    <property type="component" value="Chromosome 6H"/>
</dbReference>
<dbReference type="AlphaFoldDB" id="A0A8I6Y4Y1"/>
<dbReference type="InterPro" id="IPR046760">
    <property type="entry name" value="Tab2-like_N"/>
</dbReference>
<dbReference type="EnsemblPlants" id="HORVU.MOREX.r3.6HG0593560.1">
    <property type="protein sequence ID" value="HORVU.MOREX.r3.6HG0593560.1"/>
    <property type="gene ID" value="HORVU.MOREX.r3.6HG0593560"/>
</dbReference>
<organism evidence="3 4">
    <name type="scientific">Hordeum vulgare subsp. vulgare</name>
    <name type="common">Domesticated barley</name>
    <dbReference type="NCBI Taxonomy" id="112509"/>
    <lineage>
        <taxon>Eukaryota</taxon>
        <taxon>Viridiplantae</taxon>
        <taxon>Streptophyta</taxon>
        <taxon>Embryophyta</taxon>
        <taxon>Tracheophyta</taxon>
        <taxon>Spermatophyta</taxon>
        <taxon>Magnoliopsida</taxon>
        <taxon>Liliopsida</taxon>
        <taxon>Poales</taxon>
        <taxon>Poaceae</taxon>
        <taxon>BOP clade</taxon>
        <taxon>Pooideae</taxon>
        <taxon>Triticodae</taxon>
        <taxon>Triticeae</taxon>
        <taxon>Hordeinae</taxon>
        <taxon>Hordeum</taxon>
    </lineage>
</organism>
<dbReference type="PANTHER" id="PTHR34556:SF2">
    <property type="entry name" value="PROTEIN TAB2 HOMOLOG, CHLOROPLASTIC"/>
    <property type="match status" value="1"/>
</dbReference>
<feature type="domain" description="PI-PLC Y-box" evidence="2">
    <location>
        <begin position="321"/>
        <end position="372"/>
    </location>
</feature>
<dbReference type="Pfam" id="PF06485">
    <property type="entry name" value="Tab2-like_N"/>
    <property type="match status" value="1"/>
</dbReference>
<sequence length="419" mass="45999">MCERNSLNNWRRDGHHRPPTLAFVCGRGGARAMTTATAIVAGHGIAFRRSLHLPNPPGKPSFSVARPHAHYRLIVPATPSPRPCRSISSESPTAAAADTAADEEEEPAATSEEDDVDPLAEVCYLDPDADAEGIREWEVDFCSRPILDARGKKVWELVVCDATLSLQFTRFFPNTSINSVTLRDALASVASSLGVPLPDRARFFRSQMQTIISRACNELGVKAVPSRRCVSLLLWLEERYETVYSRHPGFQKGTKPLLTLDNPFATNLPDNLFGDKWAFVQLPFDDVREEVELLERRYAFGAGLDLDLLGFELDETTLVPGVAVESSRAKPLAAWMNGLEICSMEVDTGRANLVLSAGVSTRYVYAGYQKSPATTQEAEAWEAAKKACGGLHFLAIQENLNSDSCVGFWLLLDLPPPPV</sequence>
<reference evidence="4" key="1">
    <citation type="journal article" date="2012" name="Nature">
        <title>A physical, genetic and functional sequence assembly of the barley genome.</title>
        <authorList>
            <consortium name="The International Barley Genome Sequencing Consortium"/>
            <person name="Mayer K.F."/>
            <person name="Waugh R."/>
            <person name="Brown J.W."/>
            <person name="Schulman A."/>
            <person name="Langridge P."/>
            <person name="Platzer M."/>
            <person name="Fincher G.B."/>
            <person name="Muehlbauer G.J."/>
            <person name="Sato K."/>
            <person name="Close T.J."/>
            <person name="Wise R.P."/>
            <person name="Stein N."/>
        </authorList>
    </citation>
    <scope>NUCLEOTIDE SEQUENCE [LARGE SCALE GENOMIC DNA]</scope>
    <source>
        <strain evidence="4">cv. Morex</strain>
    </source>
</reference>
<dbReference type="PROSITE" id="PS50008">
    <property type="entry name" value="PIPLC_Y_DOMAIN"/>
    <property type="match status" value="1"/>
</dbReference>
<feature type="compositionally biased region" description="Low complexity" evidence="1">
    <location>
        <begin position="88"/>
        <end position="99"/>
    </location>
</feature>
<dbReference type="GO" id="GO:0048564">
    <property type="term" value="P:photosystem I assembly"/>
    <property type="evidence" value="ECO:0000318"/>
    <property type="project" value="GO_Central"/>
</dbReference>
<dbReference type="KEGG" id="hvg:123402141"/>
<evidence type="ECO:0000313" key="4">
    <source>
        <dbReference type="Proteomes" id="UP000011116"/>
    </source>
</evidence>
<name>A0A8I6Y4Y1_HORVV</name>
<evidence type="ECO:0000313" key="3">
    <source>
        <dbReference type="EnsemblPlants" id="HORVU.MOREX.r3.6HG0593560.1"/>
    </source>
</evidence>
<dbReference type="OrthoDB" id="3833at2759"/>
<dbReference type="GO" id="GO:0006629">
    <property type="term" value="P:lipid metabolic process"/>
    <property type="evidence" value="ECO:0007669"/>
    <property type="project" value="InterPro"/>
</dbReference>
<dbReference type="InterPro" id="IPR009472">
    <property type="entry name" value="Tab2-like"/>
</dbReference>
<dbReference type="OMA" id="FFRRQMN"/>
<gene>
    <name evidence="3" type="primary">LOC123402141</name>
</gene>
<dbReference type="GO" id="GO:0003723">
    <property type="term" value="F:RNA binding"/>
    <property type="evidence" value="ECO:0007669"/>
    <property type="project" value="InterPro"/>
</dbReference>
<dbReference type="RefSeq" id="XP_044951959.1">
    <property type="nucleotide sequence ID" value="XM_045096024.1"/>
</dbReference>
<keyword evidence="4" id="KW-1185">Reference proteome</keyword>